<dbReference type="SUPFAM" id="SSF56112">
    <property type="entry name" value="Protein kinase-like (PK-like)"/>
    <property type="match status" value="1"/>
</dbReference>
<dbReference type="GO" id="GO:0004674">
    <property type="term" value="F:protein serine/threonine kinase activity"/>
    <property type="evidence" value="ECO:0007669"/>
    <property type="project" value="UniProtKB-KW"/>
</dbReference>
<evidence type="ECO:0000259" key="9">
    <source>
        <dbReference type="PROSITE" id="PS50011"/>
    </source>
</evidence>
<dbReference type="PANTHER" id="PTHR27009">
    <property type="entry name" value="RUST RESISTANCE KINASE LR10-RELATED"/>
    <property type="match status" value="1"/>
</dbReference>
<comment type="caution">
    <text evidence="10">The sequence shown here is derived from an EMBL/GenBank/DDBJ whole genome shotgun (WGS) entry which is preliminary data.</text>
</comment>
<feature type="transmembrane region" description="Helical" evidence="8">
    <location>
        <begin position="283"/>
        <end position="303"/>
    </location>
</feature>
<keyword evidence="6 8" id="KW-0472">Membrane</keyword>
<dbReference type="GO" id="GO:0016020">
    <property type="term" value="C:membrane"/>
    <property type="evidence" value="ECO:0007669"/>
    <property type="project" value="UniProtKB-SubCell"/>
</dbReference>
<feature type="domain" description="Protein kinase" evidence="9">
    <location>
        <begin position="107"/>
        <end position="310"/>
    </location>
</feature>
<keyword evidence="7" id="KW-0325">Glycoprotein</keyword>
<keyword evidence="3 8" id="KW-0812">Transmembrane</keyword>
<evidence type="ECO:0000313" key="11">
    <source>
        <dbReference type="Proteomes" id="UP001187471"/>
    </source>
</evidence>
<protein>
    <recommendedName>
        <fullName evidence="9">Protein kinase domain-containing protein</fullName>
    </recommendedName>
</protein>
<evidence type="ECO:0000256" key="4">
    <source>
        <dbReference type="ARBA" id="ARBA00022729"/>
    </source>
</evidence>
<dbReference type="Gene3D" id="1.10.510.10">
    <property type="entry name" value="Transferase(Phosphotransferase) domain 1"/>
    <property type="match status" value="1"/>
</dbReference>
<evidence type="ECO:0000256" key="5">
    <source>
        <dbReference type="ARBA" id="ARBA00022989"/>
    </source>
</evidence>
<keyword evidence="11" id="KW-1185">Reference proteome</keyword>
<dbReference type="EMBL" id="JAVXUO010001311">
    <property type="protein sequence ID" value="KAK2983674.1"/>
    <property type="molecule type" value="Genomic_DNA"/>
</dbReference>
<dbReference type="InterPro" id="IPR000719">
    <property type="entry name" value="Prot_kinase_dom"/>
</dbReference>
<dbReference type="Proteomes" id="UP001187471">
    <property type="component" value="Unassembled WGS sequence"/>
</dbReference>
<evidence type="ECO:0000256" key="3">
    <source>
        <dbReference type="ARBA" id="ARBA00022692"/>
    </source>
</evidence>
<keyword evidence="2" id="KW-0808">Transferase</keyword>
<evidence type="ECO:0000256" key="6">
    <source>
        <dbReference type="ARBA" id="ARBA00023136"/>
    </source>
</evidence>
<dbReference type="PROSITE" id="PS50011">
    <property type="entry name" value="PROTEIN_KINASE_DOM"/>
    <property type="match status" value="1"/>
</dbReference>
<dbReference type="AlphaFoldDB" id="A0AA88R6L1"/>
<proteinExistence type="predicted"/>
<dbReference type="InterPro" id="IPR011009">
    <property type="entry name" value="Kinase-like_dom_sf"/>
</dbReference>
<keyword evidence="2" id="KW-0723">Serine/threonine-protein kinase</keyword>
<organism evidence="10 11">
    <name type="scientific">Escallonia rubra</name>
    <dbReference type="NCBI Taxonomy" id="112253"/>
    <lineage>
        <taxon>Eukaryota</taxon>
        <taxon>Viridiplantae</taxon>
        <taxon>Streptophyta</taxon>
        <taxon>Embryophyta</taxon>
        <taxon>Tracheophyta</taxon>
        <taxon>Spermatophyta</taxon>
        <taxon>Magnoliopsida</taxon>
        <taxon>eudicotyledons</taxon>
        <taxon>Gunneridae</taxon>
        <taxon>Pentapetalae</taxon>
        <taxon>asterids</taxon>
        <taxon>campanulids</taxon>
        <taxon>Escalloniales</taxon>
        <taxon>Escalloniaceae</taxon>
        <taxon>Escallonia</taxon>
    </lineage>
</organism>
<evidence type="ECO:0000313" key="10">
    <source>
        <dbReference type="EMBL" id="KAK2983674.1"/>
    </source>
</evidence>
<sequence length="310" mass="34617">PNSCLPKQLPNLNLSNSPFEFTGYGDYLSDFYLFNCSPLDIYLFGALPGVGGYQVYAIASDYGFDSTSCVKISGISSVPYYLLDGIDHQKRLHLAWSKPSCKLIVSYMYLFVLGKEGSGVLKKLVLVAVLALTQSSLLLGTALYYAYASRRKRNEDRIRIDKFLEDYKALKPTRYSLLISRRSQTNSRTSLARAVHNDSTGNGDEFINEVGTMARIHHVNVVCLVGFCADGTRRALVYEFLPNHSLEKFIFSKNQNSNILSWEKLQDIALGIAKGIICIKGAIVVYSILILSPIISCWITILIQKLRILA</sequence>
<name>A0AA88R6L1_9ASTE</name>
<evidence type="ECO:0000256" key="7">
    <source>
        <dbReference type="ARBA" id="ARBA00023180"/>
    </source>
</evidence>
<reference evidence="10" key="1">
    <citation type="submission" date="2022-12" db="EMBL/GenBank/DDBJ databases">
        <title>Draft genome assemblies for two species of Escallonia (Escalloniales).</title>
        <authorList>
            <person name="Chanderbali A."/>
            <person name="Dervinis C."/>
            <person name="Anghel I."/>
            <person name="Soltis D."/>
            <person name="Soltis P."/>
            <person name="Zapata F."/>
        </authorList>
    </citation>
    <scope>NUCLEOTIDE SEQUENCE</scope>
    <source>
        <strain evidence="10">UCBG92.1500</strain>
        <tissue evidence="10">Leaf</tissue>
    </source>
</reference>
<keyword evidence="4" id="KW-0732">Signal</keyword>
<gene>
    <name evidence="10" type="ORF">RJ640_023208</name>
</gene>
<evidence type="ECO:0000256" key="1">
    <source>
        <dbReference type="ARBA" id="ARBA00004479"/>
    </source>
</evidence>
<evidence type="ECO:0000256" key="2">
    <source>
        <dbReference type="ARBA" id="ARBA00022527"/>
    </source>
</evidence>
<comment type="subcellular location">
    <subcellularLocation>
        <location evidence="1">Membrane</location>
        <topology evidence="1">Single-pass type I membrane protein</topology>
    </subcellularLocation>
</comment>
<dbReference type="GO" id="GO:0005524">
    <property type="term" value="F:ATP binding"/>
    <property type="evidence" value="ECO:0007669"/>
    <property type="project" value="InterPro"/>
</dbReference>
<dbReference type="InterPro" id="IPR045874">
    <property type="entry name" value="LRK10/LRL21-25-like"/>
</dbReference>
<keyword evidence="5 8" id="KW-1133">Transmembrane helix</keyword>
<keyword evidence="2" id="KW-0418">Kinase</keyword>
<feature type="non-terminal residue" evidence="10">
    <location>
        <position position="1"/>
    </location>
</feature>
<feature type="transmembrane region" description="Helical" evidence="8">
    <location>
        <begin position="124"/>
        <end position="147"/>
    </location>
</feature>
<dbReference type="Pfam" id="PF07714">
    <property type="entry name" value="PK_Tyr_Ser-Thr"/>
    <property type="match status" value="1"/>
</dbReference>
<accession>A0AA88R6L1</accession>
<dbReference type="InterPro" id="IPR001245">
    <property type="entry name" value="Ser-Thr/Tyr_kinase_cat_dom"/>
</dbReference>
<evidence type="ECO:0000256" key="8">
    <source>
        <dbReference type="SAM" id="Phobius"/>
    </source>
</evidence>